<dbReference type="RefSeq" id="WP_234030744.1">
    <property type="nucleotide sequence ID" value="NZ_LNUB01000004.1"/>
</dbReference>
<feature type="domain" description="NAD(P)-binding" evidence="1">
    <location>
        <begin position="1"/>
        <end position="78"/>
    </location>
</feature>
<evidence type="ECO:0000259" key="1">
    <source>
        <dbReference type="Pfam" id="PF13460"/>
    </source>
</evidence>
<dbReference type="InterPro" id="IPR016040">
    <property type="entry name" value="NAD(P)-bd_dom"/>
</dbReference>
<gene>
    <name evidence="2" type="ORF">LKACC12383_00177</name>
</gene>
<accession>A0A210PCQ9</accession>
<protein>
    <recommendedName>
        <fullName evidence="1">NAD(P)-binding domain-containing protein</fullName>
    </recommendedName>
</protein>
<dbReference type="Gene3D" id="3.40.50.720">
    <property type="entry name" value="NAD(P)-binding Rossmann-like Domain"/>
    <property type="match status" value="1"/>
</dbReference>
<dbReference type="AlphaFoldDB" id="A0A210PCQ9"/>
<dbReference type="Pfam" id="PF13460">
    <property type="entry name" value="NAD_binding_10"/>
    <property type="match status" value="1"/>
</dbReference>
<evidence type="ECO:0000313" key="2">
    <source>
        <dbReference type="EMBL" id="OWF34264.1"/>
    </source>
</evidence>
<evidence type="ECO:0000313" key="3">
    <source>
        <dbReference type="Proteomes" id="UP000196649"/>
    </source>
</evidence>
<comment type="caution">
    <text evidence="2">The sequence shown here is derived from an EMBL/GenBank/DDBJ whole genome shotgun (WGS) entry which is preliminary data.</text>
</comment>
<name>A0A210PCQ9_9LACO</name>
<organism evidence="2 3">
    <name type="scientific">Companilactobacillus kimchii</name>
    <dbReference type="NCBI Taxonomy" id="2801452"/>
    <lineage>
        <taxon>Bacteria</taxon>
        <taxon>Bacillati</taxon>
        <taxon>Bacillota</taxon>
        <taxon>Bacilli</taxon>
        <taxon>Lactobacillales</taxon>
        <taxon>Lactobacillaceae</taxon>
        <taxon>Companilactobacillus</taxon>
    </lineage>
</organism>
<dbReference type="Proteomes" id="UP000196649">
    <property type="component" value="Unassembled WGS sequence"/>
</dbReference>
<proteinExistence type="predicted"/>
<dbReference type="EMBL" id="MXAL01000001">
    <property type="protein sequence ID" value="OWF34264.1"/>
    <property type="molecule type" value="Genomic_DNA"/>
</dbReference>
<sequence>MKVSDVKDLIWITGFGLYHKVLDPFGTWVENYVGHKSKEDTRRAARIIESSDLNYTIIHAAYMTNDGEIDYELTKKGD</sequence>
<reference evidence="2 3" key="1">
    <citation type="submission" date="2017-03" db="EMBL/GenBank/DDBJ databases">
        <title>Genome sequence of Lactobacillus kimchii KACC 12383.</title>
        <authorList>
            <person name="Chun J."/>
        </authorList>
    </citation>
    <scope>NUCLEOTIDE SEQUENCE [LARGE SCALE GENOMIC DNA]</scope>
    <source>
        <strain evidence="2 3">KACC 12383</strain>
    </source>
</reference>